<evidence type="ECO:0000313" key="2">
    <source>
        <dbReference type="EMBL" id="CAD2194006.1"/>
    </source>
</evidence>
<gene>
    <name evidence="2" type="ORF">MENT_LOCUS46991</name>
</gene>
<proteinExistence type="predicted"/>
<comment type="caution">
    <text evidence="2">The sequence shown here is derived from an EMBL/GenBank/DDBJ whole genome shotgun (WGS) entry which is preliminary data.</text>
</comment>
<organism evidence="2 3">
    <name type="scientific">Meloidogyne enterolobii</name>
    <name type="common">Root-knot nematode worm</name>
    <name type="synonym">Meloidogyne mayaguensis</name>
    <dbReference type="NCBI Taxonomy" id="390850"/>
    <lineage>
        <taxon>Eukaryota</taxon>
        <taxon>Metazoa</taxon>
        <taxon>Ecdysozoa</taxon>
        <taxon>Nematoda</taxon>
        <taxon>Chromadorea</taxon>
        <taxon>Rhabditida</taxon>
        <taxon>Tylenchina</taxon>
        <taxon>Tylenchomorpha</taxon>
        <taxon>Tylenchoidea</taxon>
        <taxon>Meloidogynidae</taxon>
        <taxon>Meloidogyninae</taxon>
        <taxon>Meloidogyne</taxon>
    </lineage>
</organism>
<dbReference type="EMBL" id="CAJEWN010001076">
    <property type="protein sequence ID" value="CAD2194006.1"/>
    <property type="molecule type" value="Genomic_DNA"/>
</dbReference>
<dbReference type="AlphaFoldDB" id="A0A6V7X3V0"/>
<sequence>MFFKMNLLIILIFVPLLGINSTKTKFKRIIPNGNDWNILEGKEIGEVKEEKPDKNNFEEPISTMNEGKILGNSLEVAPLLSSTLL</sequence>
<dbReference type="Proteomes" id="UP000580250">
    <property type="component" value="Unassembled WGS sequence"/>
</dbReference>
<feature type="signal peptide" evidence="1">
    <location>
        <begin position="1"/>
        <end position="18"/>
    </location>
</feature>
<evidence type="ECO:0000256" key="1">
    <source>
        <dbReference type="SAM" id="SignalP"/>
    </source>
</evidence>
<accession>A0A6V7X3V0</accession>
<protein>
    <submittedName>
        <fullName evidence="2">Uncharacterized protein</fullName>
    </submittedName>
</protein>
<name>A0A6V7X3V0_MELEN</name>
<keyword evidence="1" id="KW-0732">Signal</keyword>
<evidence type="ECO:0000313" key="3">
    <source>
        <dbReference type="Proteomes" id="UP000580250"/>
    </source>
</evidence>
<feature type="chain" id="PRO_5028376202" evidence="1">
    <location>
        <begin position="19"/>
        <end position="85"/>
    </location>
</feature>
<reference evidence="2 3" key="1">
    <citation type="submission" date="2020-08" db="EMBL/GenBank/DDBJ databases">
        <authorList>
            <person name="Koutsovoulos G."/>
            <person name="Danchin GJ E."/>
        </authorList>
    </citation>
    <scope>NUCLEOTIDE SEQUENCE [LARGE SCALE GENOMIC DNA]</scope>
</reference>